<comment type="caution">
    <text evidence="1">The sequence shown here is derived from an EMBL/GenBank/DDBJ whole genome shotgun (WGS) entry which is preliminary data.</text>
</comment>
<gene>
    <name evidence="1" type="ORF">COT71_03505</name>
</gene>
<evidence type="ECO:0008006" key="3">
    <source>
        <dbReference type="Google" id="ProtNLM"/>
    </source>
</evidence>
<sequence length="261" mass="29950">MMRALVVFVFSQFSSLSVTEAQMKGIALSTHTCPVRNEVEIEDILENVYGVYEGELGHYDTVIVDHAKNLCGRYHAYRHMLHTTWLCHDACRHYADVLSPTQRRLLLVVALMHDANHTGRAGDGNDDVNITLAQRFFRKHVAPEDKPFLDTIESYICPTKFPYNIGGQDLCLEVQILRDADRANGLDPAWFQMVIMDLGEEMGLGPREMLAGQESFFGFLSFYTEWAQRSWPRAVIDKRIRAVQRRLAIWNRFGGERVAKR</sequence>
<dbReference type="AlphaFoldDB" id="A0A2M6WYR3"/>
<accession>A0A2M6WYR3</accession>
<evidence type="ECO:0000313" key="2">
    <source>
        <dbReference type="Proteomes" id="UP000230731"/>
    </source>
</evidence>
<evidence type="ECO:0000313" key="1">
    <source>
        <dbReference type="EMBL" id="PIT97896.1"/>
    </source>
</evidence>
<dbReference type="Proteomes" id="UP000230731">
    <property type="component" value="Unassembled WGS sequence"/>
</dbReference>
<proteinExistence type="predicted"/>
<dbReference type="Gene3D" id="1.10.3210.10">
    <property type="entry name" value="Hypothetical protein af1432"/>
    <property type="match status" value="1"/>
</dbReference>
<organism evidence="1 2">
    <name type="scientific">Candidatus Andersenbacteria bacterium CG10_big_fil_rev_8_21_14_0_10_54_11</name>
    <dbReference type="NCBI Taxonomy" id="1974485"/>
    <lineage>
        <taxon>Bacteria</taxon>
        <taxon>Candidatus Anderseniibacteriota</taxon>
    </lineage>
</organism>
<reference evidence="2" key="1">
    <citation type="submission" date="2017-09" db="EMBL/GenBank/DDBJ databases">
        <title>Depth-based differentiation of microbial function through sediment-hosted aquifers and enrichment of novel symbionts in the deep terrestrial subsurface.</title>
        <authorList>
            <person name="Probst A.J."/>
            <person name="Ladd B."/>
            <person name="Jarett J.K."/>
            <person name="Geller-Mcgrath D.E."/>
            <person name="Sieber C.M.K."/>
            <person name="Emerson J.B."/>
            <person name="Anantharaman K."/>
            <person name="Thomas B.C."/>
            <person name="Malmstrom R."/>
            <person name="Stieglmeier M."/>
            <person name="Klingl A."/>
            <person name="Woyke T."/>
            <person name="Ryan C.M."/>
            <person name="Banfield J.F."/>
        </authorList>
    </citation>
    <scope>NUCLEOTIDE SEQUENCE [LARGE SCALE GENOMIC DNA]</scope>
</reference>
<protein>
    <recommendedName>
        <fullName evidence="3">PDEase domain-containing protein</fullName>
    </recommendedName>
</protein>
<dbReference type="EMBL" id="PEZP01000040">
    <property type="protein sequence ID" value="PIT97896.1"/>
    <property type="molecule type" value="Genomic_DNA"/>
</dbReference>
<name>A0A2M6WYR3_9BACT</name>
<dbReference type="SUPFAM" id="SSF109604">
    <property type="entry name" value="HD-domain/PDEase-like"/>
    <property type="match status" value="1"/>
</dbReference>